<comment type="similarity">
    <text evidence="3">Belongs to the CheD family.</text>
</comment>
<evidence type="ECO:0000256" key="1">
    <source>
        <dbReference type="ARBA" id="ARBA00022500"/>
    </source>
</evidence>
<evidence type="ECO:0000313" key="4">
    <source>
        <dbReference type="EMBL" id="MBJ6725783.1"/>
    </source>
</evidence>
<sequence>MKPTTPKLRARKKAHACSGTEVSKHLKSGLPLFYLKAGELIFSRDAALVSTVLGSCLSLIIYSNEPRLWSICHVLLPTGKLEEGFKYVDSTFDYMVRTVEEYGIRLSSCEVKLFGGANSLMTSGSGSAKSVGEKNIALALEKLKSYGVKPAAIDVGGPSGRKLFFNTRNGEVFVRKIGTANYRPPTP</sequence>
<name>A0A8J7JE78_9BACT</name>
<evidence type="ECO:0000313" key="5">
    <source>
        <dbReference type="Proteomes" id="UP000636888"/>
    </source>
</evidence>
<dbReference type="AlphaFoldDB" id="A0A8J7JE78"/>
<dbReference type="Pfam" id="PF03975">
    <property type="entry name" value="CheD"/>
    <property type="match status" value="1"/>
</dbReference>
<dbReference type="PANTHER" id="PTHR35147:SF1">
    <property type="entry name" value="CHEMORECEPTOR GLUTAMINE DEAMIDASE CHED-RELATED"/>
    <property type="match status" value="1"/>
</dbReference>
<dbReference type="Proteomes" id="UP000636888">
    <property type="component" value="Unassembled WGS sequence"/>
</dbReference>
<evidence type="ECO:0000256" key="3">
    <source>
        <dbReference type="HAMAP-Rule" id="MF_01440"/>
    </source>
</evidence>
<comment type="function">
    <text evidence="3">Probably deamidates glutamine residues to glutamate on methyl-accepting chemotaxis receptors (MCPs), playing an important role in chemotaxis.</text>
</comment>
<proteinExistence type="inferred from homology"/>
<dbReference type="RefSeq" id="WP_199384672.1">
    <property type="nucleotide sequence ID" value="NZ_JAEMHM010000010.1"/>
</dbReference>
<dbReference type="GO" id="GO:0050568">
    <property type="term" value="F:protein-glutamine glutaminase activity"/>
    <property type="evidence" value="ECO:0007669"/>
    <property type="project" value="UniProtKB-UniRule"/>
</dbReference>
<evidence type="ECO:0000256" key="2">
    <source>
        <dbReference type="ARBA" id="ARBA00022801"/>
    </source>
</evidence>
<keyword evidence="5" id="KW-1185">Reference proteome</keyword>
<keyword evidence="2 3" id="KW-0378">Hydrolase</keyword>
<organism evidence="4 5">
    <name type="scientific">Geomesophilobacter sediminis</name>
    <dbReference type="NCBI Taxonomy" id="2798584"/>
    <lineage>
        <taxon>Bacteria</taxon>
        <taxon>Pseudomonadati</taxon>
        <taxon>Thermodesulfobacteriota</taxon>
        <taxon>Desulfuromonadia</taxon>
        <taxon>Geobacterales</taxon>
        <taxon>Geobacteraceae</taxon>
        <taxon>Geomesophilobacter</taxon>
    </lineage>
</organism>
<dbReference type="InterPro" id="IPR005659">
    <property type="entry name" value="Chemorcpt_Glu_NH3ase_CheD"/>
</dbReference>
<dbReference type="HAMAP" id="MF_01440">
    <property type="entry name" value="CheD"/>
    <property type="match status" value="1"/>
</dbReference>
<dbReference type="CDD" id="cd16352">
    <property type="entry name" value="CheD"/>
    <property type="match status" value="1"/>
</dbReference>
<dbReference type="InterPro" id="IPR038592">
    <property type="entry name" value="CheD-like_sf"/>
</dbReference>
<gene>
    <name evidence="3" type="primary">cheD</name>
    <name evidence="4" type="ORF">JFN93_13770</name>
</gene>
<dbReference type="EC" id="3.5.1.44" evidence="3"/>
<keyword evidence="1 3" id="KW-0145">Chemotaxis</keyword>
<reference evidence="4" key="1">
    <citation type="submission" date="2020-12" db="EMBL/GenBank/DDBJ databases">
        <title>Geomonas sp. Red875, isolated from river sediment.</title>
        <authorList>
            <person name="Xu Z."/>
            <person name="Zhang Z."/>
            <person name="Masuda Y."/>
            <person name="Itoh H."/>
            <person name="Senoo K."/>
        </authorList>
    </citation>
    <scope>NUCLEOTIDE SEQUENCE</scope>
    <source>
        <strain evidence="4">Red875</strain>
    </source>
</reference>
<accession>A0A8J7JE78</accession>
<protein>
    <recommendedName>
        <fullName evidence="3">Probable chemoreceptor glutamine deamidase CheD</fullName>
        <ecNumber evidence="3">3.5.1.44</ecNumber>
    </recommendedName>
</protein>
<dbReference type="EMBL" id="JAEMHM010000010">
    <property type="protein sequence ID" value="MBJ6725783.1"/>
    <property type="molecule type" value="Genomic_DNA"/>
</dbReference>
<dbReference type="GO" id="GO:0006935">
    <property type="term" value="P:chemotaxis"/>
    <property type="evidence" value="ECO:0007669"/>
    <property type="project" value="UniProtKB-UniRule"/>
</dbReference>
<dbReference type="InterPro" id="IPR011324">
    <property type="entry name" value="Cytotoxic_necrot_fac-like_cat"/>
</dbReference>
<dbReference type="PANTHER" id="PTHR35147">
    <property type="entry name" value="CHEMORECEPTOR GLUTAMINE DEAMIDASE CHED-RELATED"/>
    <property type="match status" value="1"/>
</dbReference>
<dbReference type="SUPFAM" id="SSF64438">
    <property type="entry name" value="CNF1/YfiH-like putative cysteine hydrolases"/>
    <property type="match status" value="1"/>
</dbReference>
<comment type="catalytic activity">
    <reaction evidence="3">
        <text>L-glutaminyl-[protein] + H2O = L-glutamyl-[protein] + NH4(+)</text>
        <dbReference type="Rhea" id="RHEA:16441"/>
        <dbReference type="Rhea" id="RHEA-COMP:10207"/>
        <dbReference type="Rhea" id="RHEA-COMP:10208"/>
        <dbReference type="ChEBI" id="CHEBI:15377"/>
        <dbReference type="ChEBI" id="CHEBI:28938"/>
        <dbReference type="ChEBI" id="CHEBI:29973"/>
        <dbReference type="ChEBI" id="CHEBI:30011"/>
        <dbReference type="EC" id="3.5.1.44"/>
    </reaction>
</comment>
<dbReference type="Gene3D" id="3.30.1330.200">
    <property type="match status" value="1"/>
</dbReference>
<comment type="caution">
    <text evidence="4">The sequence shown here is derived from an EMBL/GenBank/DDBJ whole genome shotgun (WGS) entry which is preliminary data.</text>
</comment>